<keyword evidence="3" id="KW-1185">Reference proteome</keyword>
<evidence type="ECO:0000313" key="3">
    <source>
        <dbReference type="Proteomes" id="UP000703269"/>
    </source>
</evidence>
<gene>
    <name evidence="2" type="ORF">PsYK624_163530</name>
</gene>
<proteinExistence type="predicted"/>
<feature type="region of interest" description="Disordered" evidence="1">
    <location>
        <begin position="60"/>
        <end position="82"/>
    </location>
</feature>
<name>A0A9P3LMW8_9APHY</name>
<accession>A0A9P3LMW8</accession>
<reference evidence="2 3" key="1">
    <citation type="submission" date="2021-08" db="EMBL/GenBank/DDBJ databases">
        <title>Draft Genome Sequence of Phanerochaete sordida strain YK-624.</title>
        <authorList>
            <person name="Mori T."/>
            <person name="Dohra H."/>
            <person name="Suzuki T."/>
            <person name="Kawagishi H."/>
            <person name="Hirai H."/>
        </authorList>
    </citation>
    <scope>NUCLEOTIDE SEQUENCE [LARGE SCALE GENOMIC DNA]</scope>
    <source>
        <strain evidence="2 3">YK-624</strain>
    </source>
</reference>
<evidence type="ECO:0000313" key="2">
    <source>
        <dbReference type="EMBL" id="GJF00075.1"/>
    </source>
</evidence>
<dbReference type="EMBL" id="BPQB01000132">
    <property type="protein sequence ID" value="GJF00075.1"/>
    <property type="molecule type" value="Genomic_DNA"/>
</dbReference>
<dbReference type="AlphaFoldDB" id="A0A9P3LMW8"/>
<feature type="compositionally biased region" description="Polar residues" evidence="1">
    <location>
        <begin position="65"/>
        <end position="75"/>
    </location>
</feature>
<protein>
    <submittedName>
        <fullName evidence="2">Uncharacterized protein</fullName>
    </submittedName>
</protein>
<comment type="caution">
    <text evidence="2">The sequence shown here is derived from an EMBL/GenBank/DDBJ whole genome shotgun (WGS) entry which is preliminary data.</text>
</comment>
<dbReference type="Proteomes" id="UP000703269">
    <property type="component" value="Unassembled WGS sequence"/>
</dbReference>
<evidence type="ECO:0000256" key="1">
    <source>
        <dbReference type="SAM" id="MobiDB-lite"/>
    </source>
</evidence>
<sequence length="82" mass="9468">MFFYRYLTNRRPPSIPMTSSQAYVAEGPAKSGKLYHMTTSTWMQPLDAAFIAQRMTARAMRDSNAKQSHSQSQSIHVEWRRA</sequence>
<organism evidence="2 3">
    <name type="scientific">Phanerochaete sordida</name>
    <dbReference type="NCBI Taxonomy" id="48140"/>
    <lineage>
        <taxon>Eukaryota</taxon>
        <taxon>Fungi</taxon>
        <taxon>Dikarya</taxon>
        <taxon>Basidiomycota</taxon>
        <taxon>Agaricomycotina</taxon>
        <taxon>Agaricomycetes</taxon>
        <taxon>Polyporales</taxon>
        <taxon>Phanerochaetaceae</taxon>
        <taxon>Phanerochaete</taxon>
    </lineage>
</organism>